<sequence length="190" mass="22071">MRIAGPLLSITLHNFYGNAMTEIQYEVREKDLIAFNEYELEKSERIQKTIRRHQAMIPGIIAILALLLFFYFKDIPSAVYVVLIAMAWGLGVPFFLKWHMRKQIRQNYSEKEKASILGHYTLRAEKDNLVEISASGEEKLPWKKVLRIEKEKKYVFIYISLNAALIIPIATVTKDSQLAEFVKMADECIE</sequence>
<dbReference type="Pfam" id="PF14317">
    <property type="entry name" value="YcxB"/>
    <property type="match status" value="1"/>
</dbReference>
<keyword evidence="1" id="KW-0472">Membrane</keyword>
<gene>
    <name evidence="3" type="ORF">DM484_11390</name>
</gene>
<dbReference type="AlphaFoldDB" id="A0A2W4T3M6"/>
<name>A0A2W4T3M6_9GAMM</name>
<comment type="caution">
    <text evidence="3">The sequence shown here is derived from an EMBL/GenBank/DDBJ whole genome shotgun (WGS) entry which is preliminary data.</text>
</comment>
<reference evidence="3 4" key="1">
    <citation type="journal article" date="2018" name="Aquat. Microb. Ecol.">
        <title>Gammaproteobacterial methanotrophs dominate.</title>
        <authorList>
            <person name="Rissanen A.J."/>
            <person name="Saarenheimo J."/>
            <person name="Tiirola M."/>
            <person name="Peura S."/>
            <person name="Aalto S.L."/>
            <person name="Karvinen A."/>
            <person name="Nykanen H."/>
        </authorList>
    </citation>
    <scope>NUCLEOTIDE SEQUENCE [LARGE SCALE GENOMIC DNA]</scope>
    <source>
        <strain evidence="3">AMbin10</strain>
    </source>
</reference>
<proteinExistence type="predicted"/>
<feature type="transmembrane region" description="Helical" evidence="1">
    <location>
        <begin position="154"/>
        <end position="173"/>
    </location>
</feature>
<organism evidence="3 4">
    <name type="scientific">Candidatus Methylumidiphilus alinenensis</name>
    <dbReference type="NCBI Taxonomy" id="2202197"/>
    <lineage>
        <taxon>Bacteria</taxon>
        <taxon>Pseudomonadati</taxon>
        <taxon>Pseudomonadota</taxon>
        <taxon>Gammaproteobacteria</taxon>
        <taxon>Methylococcales</taxon>
        <taxon>Candidatus Methylumidiphilus</taxon>
    </lineage>
</organism>
<accession>A0A2W4T3M6</accession>
<dbReference type="EMBL" id="QJPH01000301">
    <property type="protein sequence ID" value="PZN79374.1"/>
    <property type="molecule type" value="Genomic_DNA"/>
</dbReference>
<dbReference type="InterPro" id="IPR025588">
    <property type="entry name" value="YcxB-like_C"/>
</dbReference>
<keyword evidence="1" id="KW-0812">Transmembrane</keyword>
<evidence type="ECO:0000313" key="3">
    <source>
        <dbReference type="EMBL" id="PZN79374.1"/>
    </source>
</evidence>
<protein>
    <recommendedName>
        <fullName evidence="2">YcxB-like C-terminal domain-containing protein</fullName>
    </recommendedName>
</protein>
<feature type="transmembrane region" description="Helical" evidence="1">
    <location>
        <begin position="55"/>
        <end position="72"/>
    </location>
</feature>
<feature type="domain" description="YcxB-like C-terminal" evidence="2">
    <location>
        <begin position="127"/>
        <end position="184"/>
    </location>
</feature>
<keyword evidence="1" id="KW-1133">Transmembrane helix</keyword>
<evidence type="ECO:0000256" key="1">
    <source>
        <dbReference type="SAM" id="Phobius"/>
    </source>
</evidence>
<feature type="transmembrane region" description="Helical" evidence="1">
    <location>
        <begin position="78"/>
        <end position="96"/>
    </location>
</feature>
<dbReference type="Proteomes" id="UP000249396">
    <property type="component" value="Unassembled WGS sequence"/>
</dbReference>
<evidence type="ECO:0000313" key="4">
    <source>
        <dbReference type="Proteomes" id="UP000249396"/>
    </source>
</evidence>
<evidence type="ECO:0000259" key="2">
    <source>
        <dbReference type="Pfam" id="PF14317"/>
    </source>
</evidence>